<proteinExistence type="predicted"/>
<dbReference type="EMBL" id="KI964589">
    <property type="protein sequence ID" value="EUC34574.1"/>
    <property type="molecule type" value="Genomic_DNA"/>
</dbReference>
<dbReference type="KEGG" id="bze:COCCADRAFT_25349"/>
<feature type="compositionally biased region" description="Basic and acidic residues" evidence="1">
    <location>
        <begin position="25"/>
        <end position="44"/>
    </location>
</feature>
<feature type="compositionally biased region" description="Basic and acidic residues" evidence="1">
    <location>
        <begin position="54"/>
        <end position="83"/>
    </location>
</feature>
<evidence type="ECO:0000313" key="2">
    <source>
        <dbReference type="EMBL" id="EUC34574.1"/>
    </source>
</evidence>
<reference evidence="2 3" key="1">
    <citation type="journal article" date="2013" name="PLoS Genet.">
        <title>Comparative genome structure, secondary metabolite, and effector coding capacity across Cochliobolus pathogens.</title>
        <authorList>
            <person name="Condon B.J."/>
            <person name="Leng Y."/>
            <person name="Wu D."/>
            <person name="Bushley K.E."/>
            <person name="Ohm R.A."/>
            <person name="Otillar R."/>
            <person name="Martin J."/>
            <person name="Schackwitz W."/>
            <person name="Grimwood J."/>
            <person name="MohdZainudin N."/>
            <person name="Xue C."/>
            <person name="Wang R."/>
            <person name="Manning V.A."/>
            <person name="Dhillon B."/>
            <person name="Tu Z.J."/>
            <person name="Steffenson B.J."/>
            <person name="Salamov A."/>
            <person name="Sun H."/>
            <person name="Lowry S."/>
            <person name="LaButti K."/>
            <person name="Han J."/>
            <person name="Copeland A."/>
            <person name="Lindquist E."/>
            <person name="Barry K."/>
            <person name="Schmutz J."/>
            <person name="Baker S.E."/>
            <person name="Ciuffetti L.M."/>
            <person name="Grigoriev I.V."/>
            <person name="Zhong S."/>
            <person name="Turgeon B.G."/>
        </authorList>
    </citation>
    <scope>NUCLEOTIDE SEQUENCE [LARGE SCALE GENOMIC DNA]</scope>
    <source>
        <strain evidence="2 3">26-R-13</strain>
    </source>
</reference>
<dbReference type="HOGENOM" id="CLU_2072729_0_0_1"/>
<gene>
    <name evidence="2" type="ORF">COCCADRAFT_25349</name>
</gene>
<keyword evidence="3" id="KW-1185">Reference proteome</keyword>
<name>W6YGD8_COCC2</name>
<organism evidence="2 3">
    <name type="scientific">Cochliobolus carbonum (strain 26-R-13)</name>
    <name type="common">Maize leaf spot fungus</name>
    <name type="synonym">Bipolaris zeicola</name>
    <dbReference type="NCBI Taxonomy" id="930089"/>
    <lineage>
        <taxon>Eukaryota</taxon>
        <taxon>Fungi</taxon>
        <taxon>Dikarya</taxon>
        <taxon>Ascomycota</taxon>
        <taxon>Pezizomycotina</taxon>
        <taxon>Dothideomycetes</taxon>
        <taxon>Pleosporomycetidae</taxon>
        <taxon>Pleosporales</taxon>
        <taxon>Pleosporineae</taxon>
        <taxon>Pleosporaceae</taxon>
        <taxon>Bipolaris</taxon>
    </lineage>
</organism>
<dbReference type="AlphaFoldDB" id="W6YGD8"/>
<dbReference type="RefSeq" id="XP_007711122.1">
    <property type="nucleotide sequence ID" value="XM_007712932.1"/>
</dbReference>
<accession>W6YGD8</accession>
<sequence>MLRSIIELHETLGIVITEAEQPERFHITEAKTKQRARSPRDFRPSPRPPTPTDYRSDLERRTEEEQKKEIRKEKNNAPHALREKKTKTGARTSLILTRSASSFFLCETRTEKEKKKAN</sequence>
<evidence type="ECO:0000256" key="1">
    <source>
        <dbReference type="SAM" id="MobiDB-lite"/>
    </source>
</evidence>
<dbReference type="GeneID" id="19145779"/>
<protein>
    <submittedName>
        <fullName evidence="2">Uncharacterized protein</fullName>
    </submittedName>
</protein>
<dbReference type="Proteomes" id="UP000053841">
    <property type="component" value="Unassembled WGS sequence"/>
</dbReference>
<evidence type="ECO:0000313" key="3">
    <source>
        <dbReference type="Proteomes" id="UP000053841"/>
    </source>
</evidence>
<feature type="region of interest" description="Disordered" evidence="1">
    <location>
        <begin position="25"/>
        <end position="92"/>
    </location>
</feature>